<keyword evidence="1" id="KW-0732">Signal</keyword>
<gene>
    <name evidence="2" type="ORF">FHS72_000467</name>
</gene>
<accession>A0A7W9EWQ7</accession>
<evidence type="ECO:0008006" key="4">
    <source>
        <dbReference type="Google" id="ProtNLM"/>
    </source>
</evidence>
<proteinExistence type="predicted"/>
<sequence>MIYKTLAPITLALVATAATAQEVIVPSGIDVQLYDVILEPATQTARFRFHAPDIGGENGVSFAQAVPDIQYLCDEIVVPGLAENGWMGGDVVISLSANKVAFGVAHPETIQYFQPFSIQAGACMWEDF</sequence>
<feature type="signal peptide" evidence="1">
    <location>
        <begin position="1"/>
        <end position="20"/>
    </location>
</feature>
<name>A0A7W9EWQ7_9RHOB</name>
<organism evidence="2 3">
    <name type="scientific">Yoonia ponticola</name>
    <dbReference type="NCBI Taxonomy" id="1524255"/>
    <lineage>
        <taxon>Bacteria</taxon>
        <taxon>Pseudomonadati</taxon>
        <taxon>Pseudomonadota</taxon>
        <taxon>Alphaproteobacteria</taxon>
        <taxon>Rhodobacterales</taxon>
        <taxon>Paracoccaceae</taxon>
        <taxon>Yoonia</taxon>
    </lineage>
</organism>
<dbReference type="Proteomes" id="UP000535415">
    <property type="component" value="Unassembled WGS sequence"/>
</dbReference>
<comment type="caution">
    <text evidence="2">The sequence shown here is derived from an EMBL/GenBank/DDBJ whole genome shotgun (WGS) entry which is preliminary data.</text>
</comment>
<dbReference type="InterPro" id="IPR045467">
    <property type="entry name" value="DUF6497"/>
</dbReference>
<reference evidence="2 3" key="1">
    <citation type="submission" date="2020-08" db="EMBL/GenBank/DDBJ databases">
        <title>Genomic Encyclopedia of Type Strains, Phase IV (KMG-IV): sequencing the most valuable type-strain genomes for metagenomic binning, comparative biology and taxonomic classification.</title>
        <authorList>
            <person name="Goeker M."/>
        </authorList>
    </citation>
    <scope>NUCLEOTIDE SEQUENCE [LARGE SCALE GENOMIC DNA]</scope>
    <source>
        <strain evidence="2 3">DSM 101064</strain>
    </source>
</reference>
<evidence type="ECO:0000256" key="1">
    <source>
        <dbReference type="SAM" id="SignalP"/>
    </source>
</evidence>
<feature type="chain" id="PRO_5031490777" description="Acetolactate synthase" evidence="1">
    <location>
        <begin position="21"/>
        <end position="128"/>
    </location>
</feature>
<dbReference type="EMBL" id="JACIJM010000001">
    <property type="protein sequence ID" value="MBB5720863.1"/>
    <property type="molecule type" value="Genomic_DNA"/>
</dbReference>
<evidence type="ECO:0000313" key="2">
    <source>
        <dbReference type="EMBL" id="MBB5720863.1"/>
    </source>
</evidence>
<dbReference type="RefSeq" id="WP_183524910.1">
    <property type="nucleotide sequence ID" value="NZ_JACIJM010000001.1"/>
</dbReference>
<dbReference type="AlphaFoldDB" id="A0A7W9EWQ7"/>
<dbReference type="Pfam" id="PF20107">
    <property type="entry name" value="DUF6497"/>
    <property type="match status" value="1"/>
</dbReference>
<evidence type="ECO:0000313" key="3">
    <source>
        <dbReference type="Proteomes" id="UP000535415"/>
    </source>
</evidence>
<keyword evidence="3" id="KW-1185">Reference proteome</keyword>
<protein>
    <recommendedName>
        <fullName evidence="4">Acetolactate synthase</fullName>
    </recommendedName>
</protein>